<protein>
    <submittedName>
        <fullName evidence="2">Uncharacterized protein</fullName>
    </submittedName>
</protein>
<dbReference type="Proteomes" id="UP000055024">
    <property type="component" value="Unassembled WGS sequence"/>
</dbReference>
<organism evidence="2 3">
    <name type="scientific">Trichinella zimbabwensis</name>
    <dbReference type="NCBI Taxonomy" id="268475"/>
    <lineage>
        <taxon>Eukaryota</taxon>
        <taxon>Metazoa</taxon>
        <taxon>Ecdysozoa</taxon>
        <taxon>Nematoda</taxon>
        <taxon>Enoplea</taxon>
        <taxon>Dorylaimia</taxon>
        <taxon>Trichinellida</taxon>
        <taxon>Trichinellidae</taxon>
        <taxon>Trichinella</taxon>
    </lineage>
</organism>
<comment type="caution">
    <text evidence="2">The sequence shown here is derived from an EMBL/GenBank/DDBJ whole genome shotgun (WGS) entry which is preliminary data.</text>
</comment>
<feature type="region of interest" description="Disordered" evidence="1">
    <location>
        <begin position="1"/>
        <end position="20"/>
    </location>
</feature>
<sequence length="77" mass="8618">MDNLARQVQQLKRTTPRTVGQGAGCFSCSSLSHHRPDYPRAVPCGDVSIQYNRRRQLAGTVTDSMGKKRLRTTVLED</sequence>
<evidence type="ECO:0000313" key="3">
    <source>
        <dbReference type="Proteomes" id="UP000055024"/>
    </source>
</evidence>
<keyword evidence="3" id="KW-1185">Reference proteome</keyword>
<reference evidence="2 3" key="1">
    <citation type="submission" date="2015-01" db="EMBL/GenBank/DDBJ databases">
        <title>Evolution of Trichinella species and genotypes.</title>
        <authorList>
            <person name="Korhonen P.K."/>
            <person name="Edoardo P."/>
            <person name="Giuseppe L.R."/>
            <person name="Gasser R.B."/>
        </authorList>
    </citation>
    <scope>NUCLEOTIDE SEQUENCE [LARGE SCALE GENOMIC DNA]</scope>
    <source>
        <strain evidence="2">ISS1029</strain>
    </source>
</reference>
<dbReference type="EMBL" id="JYDP01000010">
    <property type="protein sequence ID" value="KRZ16622.1"/>
    <property type="molecule type" value="Genomic_DNA"/>
</dbReference>
<gene>
    <name evidence="2" type="ORF">T11_5059</name>
</gene>
<proteinExistence type="predicted"/>
<evidence type="ECO:0000256" key="1">
    <source>
        <dbReference type="SAM" id="MobiDB-lite"/>
    </source>
</evidence>
<accession>A0A0V1I120</accession>
<name>A0A0V1I120_9BILA</name>
<dbReference type="AlphaFoldDB" id="A0A0V1I120"/>
<feature type="compositionally biased region" description="Polar residues" evidence="1">
    <location>
        <begin position="1"/>
        <end position="18"/>
    </location>
</feature>
<evidence type="ECO:0000313" key="2">
    <source>
        <dbReference type="EMBL" id="KRZ16622.1"/>
    </source>
</evidence>